<organism evidence="8 9">
    <name type="scientific">Oikopleura dioica</name>
    <name type="common">Tunicate</name>
    <dbReference type="NCBI Taxonomy" id="34765"/>
    <lineage>
        <taxon>Eukaryota</taxon>
        <taxon>Metazoa</taxon>
        <taxon>Chordata</taxon>
        <taxon>Tunicata</taxon>
        <taxon>Appendicularia</taxon>
        <taxon>Copelata</taxon>
        <taxon>Oikopleuridae</taxon>
        <taxon>Oikopleura</taxon>
    </lineage>
</organism>
<dbReference type="PANTHER" id="PTHR45931:SF3">
    <property type="entry name" value="RING ZINC FINGER-CONTAINING PROTEIN"/>
    <property type="match status" value="1"/>
</dbReference>
<feature type="compositionally biased region" description="Polar residues" evidence="6">
    <location>
        <begin position="30"/>
        <end position="49"/>
    </location>
</feature>
<feature type="region of interest" description="Disordered" evidence="6">
    <location>
        <begin position="491"/>
        <end position="539"/>
    </location>
</feature>
<dbReference type="Gene3D" id="3.30.40.10">
    <property type="entry name" value="Zinc/RING finger domain, C3HC4 (zinc finger)"/>
    <property type="match status" value="1"/>
</dbReference>
<feature type="compositionally biased region" description="Low complexity" evidence="6">
    <location>
        <begin position="373"/>
        <end position="387"/>
    </location>
</feature>
<accession>A0ABN7RPM9</accession>
<evidence type="ECO:0000256" key="1">
    <source>
        <dbReference type="ARBA" id="ARBA00022723"/>
    </source>
</evidence>
<evidence type="ECO:0000313" key="9">
    <source>
        <dbReference type="Proteomes" id="UP001158576"/>
    </source>
</evidence>
<feature type="region of interest" description="Disordered" evidence="6">
    <location>
        <begin position="1"/>
        <end position="148"/>
    </location>
</feature>
<keyword evidence="2 4" id="KW-0863">Zinc-finger</keyword>
<feature type="region of interest" description="Disordered" evidence="6">
    <location>
        <begin position="438"/>
        <end position="457"/>
    </location>
</feature>
<dbReference type="SMART" id="SM00184">
    <property type="entry name" value="RING"/>
    <property type="match status" value="1"/>
</dbReference>
<dbReference type="InterPro" id="IPR051834">
    <property type="entry name" value="RING_finger_E3_ligase"/>
</dbReference>
<dbReference type="InterPro" id="IPR013083">
    <property type="entry name" value="Znf_RING/FYVE/PHD"/>
</dbReference>
<dbReference type="InterPro" id="IPR001841">
    <property type="entry name" value="Znf_RING"/>
</dbReference>
<evidence type="ECO:0000256" key="6">
    <source>
        <dbReference type="SAM" id="MobiDB-lite"/>
    </source>
</evidence>
<name>A0ABN7RPM9_OIKDI</name>
<feature type="compositionally biased region" description="Basic and acidic residues" evidence="6">
    <location>
        <begin position="528"/>
        <end position="539"/>
    </location>
</feature>
<dbReference type="EMBL" id="OU015568">
    <property type="protein sequence ID" value="CAG5082893.1"/>
    <property type="molecule type" value="Genomic_DNA"/>
</dbReference>
<gene>
    <name evidence="8" type="ORF">OKIOD_LOCUS1788</name>
</gene>
<dbReference type="PANTHER" id="PTHR45931">
    <property type="entry name" value="SI:CH211-59O9.10"/>
    <property type="match status" value="1"/>
</dbReference>
<evidence type="ECO:0000256" key="5">
    <source>
        <dbReference type="SAM" id="Coils"/>
    </source>
</evidence>
<keyword evidence="5" id="KW-0175">Coiled coil</keyword>
<dbReference type="Pfam" id="PF13639">
    <property type="entry name" value="zf-RING_2"/>
    <property type="match status" value="1"/>
</dbReference>
<keyword evidence="1" id="KW-0479">Metal-binding</keyword>
<evidence type="ECO:0000256" key="4">
    <source>
        <dbReference type="PROSITE-ProRule" id="PRU00175"/>
    </source>
</evidence>
<feature type="compositionally biased region" description="Basic residues" evidence="6">
    <location>
        <begin position="123"/>
        <end position="135"/>
    </location>
</feature>
<feature type="compositionally biased region" description="Polar residues" evidence="6">
    <location>
        <begin position="55"/>
        <end position="66"/>
    </location>
</feature>
<dbReference type="Proteomes" id="UP001158576">
    <property type="component" value="Chromosome PAR"/>
</dbReference>
<keyword evidence="9" id="KW-1185">Reference proteome</keyword>
<dbReference type="CDD" id="cd16454">
    <property type="entry name" value="RING-H2_PA-TM-RING"/>
    <property type="match status" value="1"/>
</dbReference>
<feature type="domain" description="RING-type" evidence="7">
    <location>
        <begin position="666"/>
        <end position="708"/>
    </location>
</feature>
<evidence type="ECO:0000256" key="3">
    <source>
        <dbReference type="ARBA" id="ARBA00022833"/>
    </source>
</evidence>
<proteinExistence type="predicted"/>
<feature type="compositionally biased region" description="Polar residues" evidence="6">
    <location>
        <begin position="405"/>
        <end position="419"/>
    </location>
</feature>
<sequence>MAEDTPPAGGEQTPVRRSSRIKRLQERARQSGQRGPDQNQNTRNANSRTPRSRSIRSQQNNANSALPTRRRRNRPPTAGVVGRRTRRDRSETDQSPAPASSPTPNESESRPSTRAFFDNLMSNRRRRRTRRRVRVQRSPSSDSLGPIVTDDMDLETRRRVRARRVASFHQRLRQQRRQRVVPRAAPLRLPLGTEAAREERRHEMVIEEARAQIASADRLLARREVVERRERRWQQQLERADQLVRDAESGNVDLSGAIGLPADLVAEEQRRQINDYVNRAQIIRSTVERERRNATPTLFISSDEEEAIDTDFRRLERQVSEITTAIDISSDSSDSGSDVPDPWENLAAHVRGAETATNAVRDVVVRVERMSNNAAQNRGNQGGEAQQPRQSLIPRRSNRIRRGQEQPSQNDHNQVNSAGVTPPRPPGARRHRIFANFPDFGDFDYRPGRETPQQPSVERVREIMNESDRDRGQTRGESFLERLSAIRREHPFRPTARISTASRSQRYDPWRSLARANRPPTARRRIQAAREETQARDNRQLPGHAYLDAMSGLRERIGPTSLPSYNAWLDAHRTPPQQLERRRQPAANAADIEDFLQPQNPENREDRFVDDSGGLVNVRQLQFWSDLVQFDLLNIGNHHAGLTKSQVERLPRRKFRQTRSTMHESCHICLNDFENGQELYRLTTCKHDFHTACLQPWVEKHKTCPVCRQDIVVSGASGRPQVRQIIPNEPIFL</sequence>
<feature type="coiled-coil region" evidence="5">
    <location>
        <begin position="216"/>
        <end position="243"/>
    </location>
</feature>
<dbReference type="SUPFAM" id="SSF57850">
    <property type="entry name" value="RING/U-box"/>
    <property type="match status" value="1"/>
</dbReference>
<keyword evidence="3" id="KW-0862">Zinc</keyword>
<protein>
    <submittedName>
        <fullName evidence="8">Oidioi.mRNA.OKI2018_I69.PAR.g10230.t1.cds</fullName>
    </submittedName>
</protein>
<evidence type="ECO:0000256" key="2">
    <source>
        <dbReference type="ARBA" id="ARBA00022771"/>
    </source>
</evidence>
<reference evidence="8 9" key="1">
    <citation type="submission" date="2021-04" db="EMBL/GenBank/DDBJ databases">
        <authorList>
            <person name="Bliznina A."/>
        </authorList>
    </citation>
    <scope>NUCLEOTIDE SEQUENCE [LARGE SCALE GENOMIC DNA]</scope>
</reference>
<dbReference type="PROSITE" id="PS50089">
    <property type="entry name" value="ZF_RING_2"/>
    <property type="match status" value="1"/>
</dbReference>
<feature type="compositionally biased region" description="Polar residues" evidence="6">
    <location>
        <begin position="93"/>
        <end position="112"/>
    </location>
</feature>
<evidence type="ECO:0000259" key="7">
    <source>
        <dbReference type="PROSITE" id="PS50089"/>
    </source>
</evidence>
<feature type="region of interest" description="Disordered" evidence="6">
    <location>
        <begin position="373"/>
        <end position="432"/>
    </location>
</feature>
<evidence type="ECO:0000313" key="8">
    <source>
        <dbReference type="EMBL" id="CAG5082893.1"/>
    </source>
</evidence>